<proteinExistence type="predicted"/>
<dbReference type="PANTHER" id="PTHR45751">
    <property type="entry name" value="COPINE FAMILY PROTEIN 1"/>
    <property type="match status" value="1"/>
</dbReference>
<reference evidence="2 3" key="1">
    <citation type="submission" date="2024-07" db="EMBL/GenBank/DDBJ databases">
        <authorList>
            <person name="Akdeniz Z."/>
        </authorList>
    </citation>
    <scope>NUCLEOTIDE SEQUENCE [LARGE SCALE GENOMIC DNA]</scope>
</reference>
<dbReference type="Proteomes" id="UP001642409">
    <property type="component" value="Unassembled WGS sequence"/>
</dbReference>
<sequence>MFASCSNKIGEAEVNPDRFKSFDQLEATLHSLGIKNFQSIFFIDFSKSNNFGQNHDVVNIKDNRYFKILSSLRTVIDKFDDDKIYPAYRFGCVRTRERTILPLAWDESNMTSYTQQDAEYVGFDAVIQAYVRAVQNVTFAGPTSLCNLVNASINYSKAHPGEHILSFILCDGAMCWPTLDMEAVIEASSYPISFIAVSVGEVHDRTLECLDDLRGRKFDNFQYVNYRELEATLEKIGKRELKKSKTEFEQRDLKAKLAMDRALANEMFMELPDQFVQMVKLGYLAENLIVKRSGVVLGEVNDTNTVGHE</sequence>
<feature type="domain" description="Copine C-terminal" evidence="1">
    <location>
        <begin position="59"/>
        <end position="284"/>
    </location>
</feature>
<dbReference type="Pfam" id="PF07002">
    <property type="entry name" value="Copine"/>
    <property type="match status" value="1"/>
</dbReference>
<name>A0ABP1IAQ7_9EUKA</name>
<dbReference type="PANTHER" id="PTHR45751:SF11">
    <property type="entry name" value="COPINE FAMILY PROTEIN 2"/>
    <property type="match status" value="1"/>
</dbReference>
<evidence type="ECO:0000259" key="1">
    <source>
        <dbReference type="Pfam" id="PF07002"/>
    </source>
</evidence>
<organism evidence="2 3">
    <name type="scientific">Hexamita inflata</name>
    <dbReference type="NCBI Taxonomy" id="28002"/>
    <lineage>
        <taxon>Eukaryota</taxon>
        <taxon>Metamonada</taxon>
        <taxon>Diplomonadida</taxon>
        <taxon>Hexamitidae</taxon>
        <taxon>Hexamitinae</taxon>
        <taxon>Hexamita</taxon>
    </lineage>
</organism>
<evidence type="ECO:0000313" key="2">
    <source>
        <dbReference type="EMBL" id="CAL6011541.1"/>
    </source>
</evidence>
<accession>A0ABP1IAQ7</accession>
<dbReference type="InterPro" id="IPR052079">
    <property type="entry name" value="E3_ligase/Copine_domain"/>
</dbReference>
<gene>
    <name evidence="2" type="ORF">HINF_LOCUS22873</name>
</gene>
<protein>
    <submittedName>
        <fullName evidence="2">Copine_I</fullName>
    </submittedName>
</protein>
<evidence type="ECO:0000313" key="3">
    <source>
        <dbReference type="Proteomes" id="UP001642409"/>
    </source>
</evidence>
<comment type="caution">
    <text evidence="2">The sequence shown here is derived from an EMBL/GenBank/DDBJ whole genome shotgun (WGS) entry which is preliminary data.</text>
</comment>
<dbReference type="EMBL" id="CAXDID020000064">
    <property type="protein sequence ID" value="CAL6011541.1"/>
    <property type="molecule type" value="Genomic_DNA"/>
</dbReference>
<dbReference type="InterPro" id="IPR010734">
    <property type="entry name" value="Copine_C"/>
</dbReference>
<keyword evidence="3" id="KW-1185">Reference proteome</keyword>